<organism evidence="3 6">
    <name type="scientific">Halococcus dombrowskii</name>
    <dbReference type="NCBI Taxonomy" id="179637"/>
    <lineage>
        <taxon>Archaea</taxon>
        <taxon>Methanobacteriati</taxon>
        <taxon>Methanobacteriota</taxon>
        <taxon>Stenosarchaea group</taxon>
        <taxon>Halobacteria</taxon>
        <taxon>Halobacteriales</taxon>
        <taxon>Halococcaceae</taxon>
        <taxon>Halococcus</taxon>
    </lineage>
</organism>
<dbReference type="KEGG" id="hdo:MUK72_12355"/>
<gene>
    <name evidence="3" type="ORF">GCM10008985_18390</name>
    <name evidence="4" type="ORF">MUK72_12355</name>
</gene>
<dbReference type="Pfam" id="PF23996">
    <property type="entry name" value="DUF7314"/>
    <property type="match status" value="1"/>
</dbReference>
<dbReference type="Proteomes" id="UP001500962">
    <property type="component" value="Unassembled WGS sequence"/>
</dbReference>
<name>A0AAV3SH79_HALDO</name>
<keyword evidence="5" id="KW-1185">Reference proteome</keyword>
<accession>A0AAV3SH79</accession>
<evidence type="ECO:0000313" key="6">
    <source>
        <dbReference type="Proteomes" id="UP001500962"/>
    </source>
</evidence>
<evidence type="ECO:0000313" key="5">
    <source>
        <dbReference type="Proteomes" id="UP000830542"/>
    </source>
</evidence>
<evidence type="ECO:0000313" key="3">
    <source>
        <dbReference type="EMBL" id="GAA0462110.1"/>
    </source>
</evidence>
<reference evidence="4" key="2">
    <citation type="submission" date="2022-04" db="EMBL/GenBank/DDBJ databases">
        <title>Sequencing and genomic assembly of Halococcus dombrowskii.</title>
        <authorList>
            <person name="Lim S.W."/>
            <person name="MacLea K.S."/>
        </authorList>
    </citation>
    <scope>NUCLEOTIDE SEQUENCE</scope>
    <source>
        <strain evidence="4">H4</strain>
    </source>
</reference>
<sequence length="91" mass="10096">MSDEFVKGLATLCGGLFGWMVFSGWYATGSFESKKQLIESVPTDPAIYGNIALTLREALFWFAIFGAITFWVLIPAGRQARAALRDRRSSN</sequence>
<feature type="domain" description="DUF7314" evidence="2">
    <location>
        <begin position="1"/>
        <end position="87"/>
    </location>
</feature>
<evidence type="ECO:0000259" key="2">
    <source>
        <dbReference type="Pfam" id="PF23996"/>
    </source>
</evidence>
<evidence type="ECO:0000256" key="1">
    <source>
        <dbReference type="SAM" id="Phobius"/>
    </source>
</evidence>
<keyword evidence="1" id="KW-0812">Transmembrane</keyword>
<reference evidence="3" key="1">
    <citation type="journal article" date="2014" name="Int. J. Syst. Evol. Microbiol.">
        <title>Complete genome sequence of Corynebacterium casei LMG S-19264T (=DSM 44701T), isolated from a smear-ripened cheese.</title>
        <authorList>
            <consortium name="US DOE Joint Genome Institute (JGI-PGF)"/>
            <person name="Walter F."/>
            <person name="Albersmeier A."/>
            <person name="Kalinowski J."/>
            <person name="Ruckert C."/>
        </authorList>
    </citation>
    <scope>NUCLEOTIDE SEQUENCE</scope>
    <source>
        <strain evidence="3">JCM 12289</strain>
    </source>
</reference>
<dbReference type="Proteomes" id="UP000830542">
    <property type="component" value="Chromosome"/>
</dbReference>
<dbReference type="EMBL" id="BAAADN010000026">
    <property type="protein sequence ID" value="GAA0462110.1"/>
    <property type="molecule type" value="Genomic_DNA"/>
</dbReference>
<dbReference type="EMBL" id="CP095005">
    <property type="protein sequence ID" value="UOO94752.1"/>
    <property type="molecule type" value="Genomic_DNA"/>
</dbReference>
<dbReference type="AlphaFoldDB" id="A0AAV3SH79"/>
<evidence type="ECO:0000313" key="4">
    <source>
        <dbReference type="EMBL" id="UOO94752.1"/>
    </source>
</evidence>
<reference evidence="3" key="3">
    <citation type="submission" date="2023-12" db="EMBL/GenBank/DDBJ databases">
        <authorList>
            <person name="Sun Q."/>
            <person name="Inoue M."/>
        </authorList>
    </citation>
    <scope>NUCLEOTIDE SEQUENCE</scope>
    <source>
        <strain evidence="3">JCM 12289</strain>
    </source>
</reference>
<keyword evidence="1" id="KW-0472">Membrane</keyword>
<dbReference type="InterPro" id="IPR055738">
    <property type="entry name" value="DUF7314"/>
</dbReference>
<feature type="transmembrane region" description="Helical" evidence="1">
    <location>
        <begin position="58"/>
        <end position="77"/>
    </location>
</feature>
<feature type="transmembrane region" description="Helical" evidence="1">
    <location>
        <begin position="9"/>
        <end position="27"/>
    </location>
</feature>
<keyword evidence="1" id="KW-1133">Transmembrane helix</keyword>
<dbReference type="GeneID" id="71762653"/>
<dbReference type="RefSeq" id="WP_244701270.1">
    <property type="nucleotide sequence ID" value="NZ_BAAADN010000026.1"/>
</dbReference>
<proteinExistence type="predicted"/>
<protein>
    <recommendedName>
        <fullName evidence="2">DUF7314 domain-containing protein</fullName>
    </recommendedName>
</protein>